<dbReference type="InterPro" id="IPR036162">
    <property type="entry name" value="Resolvase-like_N_sf"/>
</dbReference>
<evidence type="ECO:0000259" key="1">
    <source>
        <dbReference type="Pfam" id="PF00239"/>
    </source>
</evidence>
<sequence length="142" mass="16548">MGRGEVECQAFLGAHQLSCRHVREGLRQGPPGEIRIRISDDRERAGLGVKRQERDCRALIAQLGWTVVEVYNDNDMSATDRRKKRKGYHRMLADMQSGHIDAVVAWHTAWSGPRSGRTTRVRLRWLRHRRQTRVRPNAERDR</sequence>
<dbReference type="PANTHER" id="PTHR30461">
    <property type="entry name" value="DNA-INVERTASE FROM LAMBDOID PROPHAGE"/>
    <property type="match status" value="1"/>
</dbReference>
<feature type="domain" description="Resolvase/invertase-type recombinase catalytic" evidence="1">
    <location>
        <begin position="36"/>
        <end position="108"/>
    </location>
</feature>
<dbReference type="InterPro" id="IPR006119">
    <property type="entry name" value="Resolv_N"/>
</dbReference>
<dbReference type="PANTHER" id="PTHR30461:SF23">
    <property type="entry name" value="DNA RECOMBINASE-RELATED"/>
    <property type="match status" value="1"/>
</dbReference>
<dbReference type="EMBL" id="JARAVY010000016">
    <property type="protein sequence ID" value="MDX2913783.1"/>
    <property type="molecule type" value="Genomic_DNA"/>
</dbReference>
<evidence type="ECO:0000313" key="3">
    <source>
        <dbReference type="Proteomes" id="UP001271723"/>
    </source>
</evidence>
<protein>
    <submittedName>
        <fullName evidence="2">Recombinase family protein</fullName>
    </submittedName>
</protein>
<keyword evidence="3" id="KW-1185">Reference proteome</keyword>
<proteinExistence type="predicted"/>
<dbReference type="Proteomes" id="UP001271723">
    <property type="component" value="Unassembled WGS sequence"/>
</dbReference>
<gene>
    <name evidence="2" type="ORF">PV517_34590</name>
</gene>
<comment type="caution">
    <text evidence="2">The sequence shown here is derived from an EMBL/GenBank/DDBJ whole genome shotgun (WGS) entry which is preliminary data.</text>
</comment>
<dbReference type="RefSeq" id="WP_256965629.1">
    <property type="nucleotide sequence ID" value="NZ_NHOD01000527.1"/>
</dbReference>
<reference evidence="2 3" key="1">
    <citation type="journal article" date="2023" name="Microb. Genom.">
        <title>Mesoterricola silvestris gen. nov., sp. nov., Mesoterricola sediminis sp. nov., Geothrix oryzae sp. nov., Geothrix edaphica sp. nov., Geothrix rubra sp. nov., and Geothrix limicola sp. nov., six novel members of Acidobacteriota isolated from soils.</title>
        <authorList>
            <person name="Weisberg A.J."/>
            <person name="Pearce E."/>
            <person name="Kramer C.G."/>
            <person name="Chang J.H."/>
            <person name="Clarke C.R."/>
        </authorList>
    </citation>
    <scope>NUCLEOTIDE SEQUENCE [LARGE SCALE GENOMIC DNA]</scope>
    <source>
        <strain evidence="2 3">NRRL_B-2795</strain>
    </source>
</reference>
<accession>A0ABU4LDV8</accession>
<dbReference type="Gene3D" id="3.40.50.1390">
    <property type="entry name" value="Resolvase, N-terminal catalytic domain"/>
    <property type="match status" value="1"/>
</dbReference>
<organism evidence="2 3">
    <name type="scientific">Streptomyces griseiscabiei</name>
    <dbReference type="NCBI Taxonomy" id="2993540"/>
    <lineage>
        <taxon>Bacteria</taxon>
        <taxon>Bacillati</taxon>
        <taxon>Actinomycetota</taxon>
        <taxon>Actinomycetes</taxon>
        <taxon>Kitasatosporales</taxon>
        <taxon>Streptomycetaceae</taxon>
        <taxon>Streptomyces</taxon>
    </lineage>
</organism>
<dbReference type="SUPFAM" id="SSF53041">
    <property type="entry name" value="Resolvase-like"/>
    <property type="match status" value="1"/>
</dbReference>
<dbReference type="CDD" id="cd00338">
    <property type="entry name" value="Ser_Recombinase"/>
    <property type="match status" value="1"/>
</dbReference>
<dbReference type="Pfam" id="PF00239">
    <property type="entry name" value="Resolvase"/>
    <property type="match status" value="1"/>
</dbReference>
<name>A0ABU4LDV8_9ACTN</name>
<evidence type="ECO:0000313" key="2">
    <source>
        <dbReference type="EMBL" id="MDX2913783.1"/>
    </source>
</evidence>
<dbReference type="InterPro" id="IPR050639">
    <property type="entry name" value="SSR_resolvase"/>
</dbReference>